<feature type="region of interest" description="Disordered" evidence="1">
    <location>
        <begin position="35"/>
        <end position="74"/>
    </location>
</feature>
<feature type="signal peptide" evidence="2">
    <location>
        <begin position="1"/>
        <end position="23"/>
    </location>
</feature>
<dbReference type="Proteomes" id="UP000276215">
    <property type="component" value="Unassembled WGS sequence"/>
</dbReference>
<evidence type="ECO:0000313" key="4">
    <source>
        <dbReference type="Proteomes" id="UP000276215"/>
    </source>
</evidence>
<name>A0A3N4JV30_9PEZI</name>
<evidence type="ECO:0000313" key="3">
    <source>
        <dbReference type="EMBL" id="RPB02067.1"/>
    </source>
</evidence>
<evidence type="ECO:0000256" key="1">
    <source>
        <dbReference type="SAM" id="MobiDB-lite"/>
    </source>
</evidence>
<reference evidence="3 4" key="1">
    <citation type="journal article" date="2018" name="Nat. Ecol. Evol.">
        <title>Pezizomycetes genomes reveal the molecular basis of ectomycorrhizal truffle lifestyle.</title>
        <authorList>
            <person name="Murat C."/>
            <person name="Payen T."/>
            <person name="Noel B."/>
            <person name="Kuo A."/>
            <person name="Morin E."/>
            <person name="Chen J."/>
            <person name="Kohler A."/>
            <person name="Krizsan K."/>
            <person name="Balestrini R."/>
            <person name="Da Silva C."/>
            <person name="Montanini B."/>
            <person name="Hainaut M."/>
            <person name="Levati E."/>
            <person name="Barry K.W."/>
            <person name="Belfiori B."/>
            <person name="Cichocki N."/>
            <person name="Clum A."/>
            <person name="Dockter R.B."/>
            <person name="Fauchery L."/>
            <person name="Guy J."/>
            <person name="Iotti M."/>
            <person name="Le Tacon F."/>
            <person name="Lindquist E.A."/>
            <person name="Lipzen A."/>
            <person name="Malagnac F."/>
            <person name="Mello A."/>
            <person name="Molinier V."/>
            <person name="Miyauchi S."/>
            <person name="Poulain J."/>
            <person name="Riccioni C."/>
            <person name="Rubini A."/>
            <person name="Sitrit Y."/>
            <person name="Splivallo R."/>
            <person name="Traeger S."/>
            <person name="Wang M."/>
            <person name="Zifcakova L."/>
            <person name="Wipf D."/>
            <person name="Zambonelli A."/>
            <person name="Paolocci F."/>
            <person name="Nowrousian M."/>
            <person name="Ottonello S."/>
            <person name="Baldrian P."/>
            <person name="Spatafora J.W."/>
            <person name="Henrissat B."/>
            <person name="Nagy L.G."/>
            <person name="Aury J.M."/>
            <person name="Wincker P."/>
            <person name="Grigoriev I.V."/>
            <person name="Bonfante P."/>
            <person name="Martin F.M."/>
        </authorList>
    </citation>
    <scope>NUCLEOTIDE SEQUENCE [LARGE SCALE GENOMIC DNA]</scope>
    <source>
        <strain evidence="3 4">120613-1</strain>
    </source>
</reference>
<dbReference type="EMBL" id="ML120369">
    <property type="protein sequence ID" value="RPB02067.1"/>
    <property type="molecule type" value="Genomic_DNA"/>
</dbReference>
<dbReference type="AlphaFoldDB" id="A0A3N4JV30"/>
<protein>
    <submittedName>
        <fullName evidence="3">Uncharacterized protein</fullName>
    </submittedName>
</protein>
<keyword evidence="2" id="KW-0732">Signal</keyword>
<proteinExistence type="predicted"/>
<organism evidence="3 4">
    <name type="scientific">Choiromyces venosus 120613-1</name>
    <dbReference type="NCBI Taxonomy" id="1336337"/>
    <lineage>
        <taxon>Eukaryota</taxon>
        <taxon>Fungi</taxon>
        <taxon>Dikarya</taxon>
        <taxon>Ascomycota</taxon>
        <taxon>Pezizomycotina</taxon>
        <taxon>Pezizomycetes</taxon>
        <taxon>Pezizales</taxon>
        <taxon>Tuberaceae</taxon>
        <taxon>Choiromyces</taxon>
    </lineage>
</organism>
<feature type="chain" id="PRO_5018027297" evidence="2">
    <location>
        <begin position="24"/>
        <end position="74"/>
    </location>
</feature>
<sequence length="74" mass="8415">MINNDLTTLIFFFFFLFFPSFLSSIHQSIQTTLTNTDDLHTPPTIDSTTSQKKKNTEKASGHPTNQPGRKVKIQ</sequence>
<keyword evidence="4" id="KW-1185">Reference proteome</keyword>
<gene>
    <name evidence="3" type="ORF">L873DRAFT_481825</name>
</gene>
<accession>A0A3N4JV30</accession>
<evidence type="ECO:0000256" key="2">
    <source>
        <dbReference type="SAM" id="SignalP"/>
    </source>
</evidence>